<keyword evidence="1" id="KW-0479">Metal-binding</keyword>
<keyword evidence="2 4" id="KW-0863">Zinc-finger</keyword>
<evidence type="ECO:0000256" key="3">
    <source>
        <dbReference type="ARBA" id="ARBA00022833"/>
    </source>
</evidence>
<organism evidence="6 7">
    <name type="scientific">Mycena albidolilacea</name>
    <dbReference type="NCBI Taxonomy" id="1033008"/>
    <lineage>
        <taxon>Eukaryota</taxon>
        <taxon>Fungi</taxon>
        <taxon>Dikarya</taxon>
        <taxon>Basidiomycota</taxon>
        <taxon>Agaricomycotina</taxon>
        <taxon>Agaricomycetes</taxon>
        <taxon>Agaricomycetidae</taxon>
        <taxon>Agaricales</taxon>
        <taxon>Marasmiineae</taxon>
        <taxon>Mycenaceae</taxon>
        <taxon>Mycena</taxon>
    </lineage>
</organism>
<dbReference type="Proteomes" id="UP001218218">
    <property type="component" value="Unassembled WGS sequence"/>
</dbReference>
<evidence type="ECO:0000313" key="7">
    <source>
        <dbReference type="Proteomes" id="UP001218218"/>
    </source>
</evidence>
<evidence type="ECO:0000313" key="6">
    <source>
        <dbReference type="EMBL" id="KAJ7368952.1"/>
    </source>
</evidence>
<evidence type="ECO:0000259" key="5">
    <source>
        <dbReference type="PROSITE" id="PS50865"/>
    </source>
</evidence>
<proteinExistence type="predicted"/>
<dbReference type="EMBL" id="JARIHO010000001">
    <property type="protein sequence ID" value="KAJ7368952.1"/>
    <property type="molecule type" value="Genomic_DNA"/>
</dbReference>
<evidence type="ECO:0000256" key="4">
    <source>
        <dbReference type="PROSITE-ProRule" id="PRU00134"/>
    </source>
</evidence>
<evidence type="ECO:0000256" key="1">
    <source>
        <dbReference type="ARBA" id="ARBA00022723"/>
    </source>
</evidence>
<accession>A0AAD7AVV6</accession>
<dbReference type="SUPFAM" id="SSF144232">
    <property type="entry name" value="HIT/MYND zinc finger-like"/>
    <property type="match status" value="1"/>
</dbReference>
<dbReference type="Gene3D" id="6.10.140.2220">
    <property type="match status" value="1"/>
</dbReference>
<dbReference type="PROSITE" id="PS50865">
    <property type="entry name" value="ZF_MYND_2"/>
    <property type="match status" value="1"/>
</dbReference>
<evidence type="ECO:0000256" key="2">
    <source>
        <dbReference type="ARBA" id="ARBA00022771"/>
    </source>
</evidence>
<comment type="caution">
    <text evidence="6">The sequence shown here is derived from an EMBL/GenBank/DDBJ whole genome shotgun (WGS) entry which is preliminary data.</text>
</comment>
<dbReference type="InterPro" id="IPR002893">
    <property type="entry name" value="Znf_MYND"/>
</dbReference>
<keyword evidence="7" id="KW-1185">Reference proteome</keyword>
<keyword evidence="3" id="KW-0862">Zinc</keyword>
<dbReference type="AlphaFoldDB" id="A0AAD7AVV6"/>
<feature type="domain" description="MYND-type" evidence="5">
    <location>
        <begin position="429"/>
        <end position="471"/>
    </location>
</feature>
<dbReference type="GO" id="GO:0008270">
    <property type="term" value="F:zinc ion binding"/>
    <property type="evidence" value="ECO:0007669"/>
    <property type="project" value="UniProtKB-KW"/>
</dbReference>
<protein>
    <recommendedName>
        <fullName evidence="5">MYND-type domain-containing protein</fullName>
    </recommendedName>
</protein>
<gene>
    <name evidence="6" type="ORF">DFH08DRAFT_832729</name>
</gene>
<reference evidence="6" key="1">
    <citation type="submission" date="2023-03" db="EMBL/GenBank/DDBJ databases">
        <title>Massive genome expansion in bonnet fungi (Mycena s.s.) driven by repeated elements and novel gene families across ecological guilds.</title>
        <authorList>
            <consortium name="Lawrence Berkeley National Laboratory"/>
            <person name="Harder C.B."/>
            <person name="Miyauchi S."/>
            <person name="Viragh M."/>
            <person name="Kuo A."/>
            <person name="Thoen E."/>
            <person name="Andreopoulos B."/>
            <person name="Lu D."/>
            <person name="Skrede I."/>
            <person name="Drula E."/>
            <person name="Henrissat B."/>
            <person name="Morin E."/>
            <person name="Kohler A."/>
            <person name="Barry K."/>
            <person name="LaButti K."/>
            <person name="Morin E."/>
            <person name="Salamov A."/>
            <person name="Lipzen A."/>
            <person name="Mereny Z."/>
            <person name="Hegedus B."/>
            <person name="Baldrian P."/>
            <person name="Stursova M."/>
            <person name="Weitz H."/>
            <person name="Taylor A."/>
            <person name="Grigoriev I.V."/>
            <person name="Nagy L.G."/>
            <person name="Martin F."/>
            <person name="Kauserud H."/>
        </authorList>
    </citation>
    <scope>NUCLEOTIDE SEQUENCE</scope>
    <source>
        <strain evidence="6">CBHHK002</strain>
    </source>
</reference>
<sequence length="628" mass="70657">MHQSLRLSNLSKLPFSLRKRANAAASGSAPEVTLDLVDELSRSELPGEILPYLLPVFYVLLDPVQIPTILNHLDSPTPIDTHAIRLQIIQSLFCLRAISELGSLRVVSLPAYLDLCKRVCPWIQFLDEYHDHLPGHDLVPLETRYALYLSLFSWFRASSEADELIDTSVGLCAVVGRAWRHLIDEEDEKGLTLVSQFLGLWFRHKTWNSAAFENLVNGVGGTLEDLASLIVLHIRRVLPNSDSTVTPQTISHLTGVLYLVGSGILREHWNYSFRTALSSHGIVTALTTVSLALARSTEDMAQLELKPFLATLVDHLCTFPRQRWITESLRAGLLSAILACGTARHIEGINISLVDLLQDILPSATIFHSVLLQLRVSLMEVHDRDPVETLGNADLLEHWELFLGLANTRLQFVEEYSTGSLTAARACDNLECSKIFPKREFKCCSGCASSCYCSRICQINDWKCGGHRQTCQALSFRRQRYSHTSVSDRSFFRALVHHEYTTRQEEIARKQLLFMQENNGEVPYTLFHFTAGDCEIEIGTPEDLEPEFAFDAERAAASGGRMQLHLLTFFEGEDEETRPFPLRFADAEFINGLRAIADSLPKSPSPQELEECFPRVRELINTKAQVTH</sequence>
<dbReference type="Gene3D" id="1.10.220.160">
    <property type="match status" value="1"/>
</dbReference>
<name>A0AAD7AVV6_9AGAR</name>